<dbReference type="eggNOG" id="COG3723">
    <property type="taxonomic scope" value="Bacteria"/>
</dbReference>
<reference evidence="1" key="1">
    <citation type="submission" date="2012-02" db="EMBL/GenBank/DDBJ databases">
        <title>The complete genome of Frateuria aurantia DSM 6220.</title>
        <authorList>
            <consortium name="US DOE Joint Genome Institute (JGI-PGF)"/>
            <person name="Lucas S."/>
            <person name="Copeland A."/>
            <person name="Lapidus A."/>
            <person name="Glavina del Rio T."/>
            <person name="Dalin E."/>
            <person name="Tice H."/>
            <person name="Bruce D."/>
            <person name="Goodwin L."/>
            <person name="Pitluck S."/>
            <person name="Peters L."/>
            <person name="Ovchinnikova G."/>
            <person name="Teshima H."/>
            <person name="Kyrpides N."/>
            <person name="Mavromatis K."/>
            <person name="Ivanova N."/>
            <person name="Brettin T."/>
            <person name="Detter J.C."/>
            <person name="Han C."/>
            <person name="Larimer F."/>
            <person name="Land M."/>
            <person name="Hauser L."/>
            <person name="Markowitz V."/>
            <person name="Cheng J.-F."/>
            <person name="Hugenholtz P."/>
            <person name="Woyke T."/>
            <person name="Wu D."/>
            <person name="Brambilla E."/>
            <person name="Klenk H.-P."/>
            <person name="Eisen J.A."/>
        </authorList>
    </citation>
    <scope>NUCLEOTIDE SEQUENCE</scope>
    <source>
        <strain evidence="1">DSM 6220</strain>
    </source>
</reference>
<dbReference type="GO" id="GO:0006310">
    <property type="term" value="P:DNA recombination"/>
    <property type="evidence" value="ECO:0007669"/>
    <property type="project" value="InterPro"/>
</dbReference>
<gene>
    <name evidence="1" type="ordered locus">Fraau_1455</name>
</gene>
<proteinExistence type="predicted"/>
<protein>
    <submittedName>
        <fullName evidence="1">Phage recombination protein Bet</fullName>
    </submittedName>
</protein>
<accession>H8L634</accession>
<dbReference type="InterPro" id="IPR010183">
    <property type="entry name" value="Phage_lambda_Bet"/>
</dbReference>
<dbReference type="InterPro" id="IPR018330">
    <property type="entry name" value="RecT_fam"/>
</dbReference>
<evidence type="ECO:0000313" key="1">
    <source>
        <dbReference type="EMBL" id="AFC85878.1"/>
    </source>
</evidence>
<dbReference type="AlphaFoldDB" id="H8L634"/>
<keyword evidence="2" id="KW-1185">Reference proteome</keyword>
<dbReference type="Pfam" id="PF03837">
    <property type="entry name" value="RecT"/>
    <property type="match status" value="1"/>
</dbReference>
<dbReference type="GO" id="GO:0003677">
    <property type="term" value="F:DNA binding"/>
    <property type="evidence" value="ECO:0007669"/>
    <property type="project" value="InterPro"/>
</dbReference>
<dbReference type="NCBIfam" id="TIGR01913">
    <property type="entry name" value="bet_lambda"/>
    <property type="match status" value="1"/>
</dbReference>
<dbReference type="OrthoDB" id="8909920at2"/>
<dbReference type="EMBL" id="CP003350">
    <property type="protein sequence ID" value="AFC85878.1"/>
    <property type="molecule type" value="Genomic_DNA"/>
</dbReference>
<dbReference type="Proteomes" id="UP000005234">
    <property type="component" value="Chromosome"/>
</dbReference>
<name>H8L634_FRAAD</name>
<dbReference type="STRING" id="767434.Fraau_1455"/>
<dbReference type="HOGENOM" id="CLU_073552_0_0_6"/>
<organism evidence="1 2">
    <name type="scientific">Frateuria aurantia (strain ATCC 33424 / DSM 6220 / KCTC 2777 / LMG 1558 / NBRC 3245 / NCIMB 13370)</name>
    <name type="common">Acetobacter aurantius</name>
    <dbReference type="NCBI Taxonomy" id="767434"/>
    <lineage>
        <taxon>Bacteria</taxon>
        <taxon>Pseudomonadati</taxon>
        <taxon>Pseudomonadota</taxon>
        <taxon>Gammaproteobacteria</taxon>
        <taxon>Lysobacterales</taxon>
        <taxon>Rhodanobacteraceae</taxon>
        <taxon>Frateuria</taxon>
    </lineage>
</organism>
<dbReference type="KEGG" id="fau:Fraau_1455"/>
<sequence length="246" mass="27635">MSALVTTQVDGLAKNLGLLNVDSKDLVETLKSTAFKGNVTDEQMAALLMVANQYGLNPWTKEIYAFPDKGGIVPVVGVDGWSRIINGHAQFDGINFEQDDQSCTCIIYRKDRSHPIRVTEWMAECKRNNAGPWQSHPRRMLRHKAMIQCSRIAFGFVGIYDHDEAERITVSQADSATQRAERIAQELPPYSDDEFNKNFGTWSERIQSGRKTADEIIAMVHTKYTLTPGQLGAIRDLETTEVEVVE</sequence>
<evidence type="ECO:0000313" key="2">
    <source>
        <dbReference type="Proteomes" id="UP000005234"/>
    </source>
</evidence>
<dbReference type="RefSeq" id="WP_014402883.1">
    <property type="nucleotide sequence ID" value="NC_017033.1"/>
</dbReference>